<dbReference type="RefSeq" id="WP_187468613.1">
    <property type="nucleotide sequence ID" value="NZ_JACSIT010000153.1"/>
</dbReference>
<name>A0A923TAL6_9BACT</name>
<dbReference type="InterPro" id="IPR008965">
    <property type="entry name" value="CBM2/CBM3_carb-bd_dom_sf"/>
</dbReference>
<comment type="caution">
    <text evidence="4">The sequence shown here is derived from an EMBL/GenBank/DDBJ whole genome shotgun (WGS) entry which is preliminary data.</text>
</comment>
<dbReference type="EMBL" id="JACSIT010000153">
    <property type="protein sequence ID" value="MBC6996609.1"/>
    <property type="molecule type" value="Genomic_DNA"/>
</dbReference>
<feature type="domain" description="CBM3" evidence="3">
    <location>
        <begin position="1320"/>
        <end position="1471"/>
    </location>
</feature>
<dbReference type="GO" id="GO:0005975">
    <property type="term" value="P:carbohydrate metabolic process"/>
    <property type="evidence" value="ECO:0007669"/>
    <property type="project" value="InterPro"/>
</dbReference>
<dbReference type="CDD" id="cd00063">
    <property type="entry name" value="FN3"/>
    <property type="match status" value="1"/>
</dbReference>
<gene>
    <name evidence="4" type="ORF">H9S92_20730</name>
</gene>
<dbReference type="Gene3D" id="2.60.40.710">
    <property type="entry name" value="Endoglucanase-like"/>
    <property type="match status" value="2"/>
</dbReference>
<dbReference type="PROSITE" id="PS51172">
    <property type="entry name" value="CBM3"/>
    <property type="match status" value="2"/>
</dbReference>
<dbReference type="SUPFAM" id="SSF49384">
    <property type="entry name" value="Carbohydrate-binding domain"/>
    <property type="match status" value="2"/>
</dbReference>
<dbReference type="InterPro" id="IPR043780">
    <property type="entry name" value="DUF5722"/>
</dbReference>
<dbReference type="Gene3D" id="2.60.40.10">
    <property type="entry name" value="Immunoglobulins"/>
    <property type="match status" value="1"/>
</dbReference>
<evidence type="ECO:0000259" key="2">
    <source>
        <dbReference type="PROSITE" id="PS50853"/>
    </source>
</evidence>
<keyword evidence="1" id="KW-0732">Signal</keyword>
<protein>
    <submittedName>
        <fullName evidence="4">Uncharacterized protein</fullName>
    </submittedName>
</protein>
<organism evidence="4 5">
    <name type="scientific">Neolewinella lacunae</name>
    <dbReference type="NCBI Taxonomy" id="1517758"/>
    <lineage>
        <taxon>Bacteria</taxon>
        <taxon>Pseudomonadati</taxon>
        <taxon>Bacteroidota</taxon>
        <taxon>Saprospiria</taxon>
        <taxon>Saprospirales</taxon>
        <taxon>Lewinellaceae</taxon>
        <taxon>Neolewinella</taxon>
    </lineage>
</organism>
<evidence type="ECO:0000256" key="1">
    <source>
        <dbReference type="SAM" id="SignalP"/>
    </source>
</evidence>
<feature type="domain" description="CBM3" evidence="3">
    <location>
        <begin position="1165"/>
        <end position="1316"/>
    </location>
</feature>
<dbReference type="InterPro" id="IPR003961">
    <property type="entry name" value="FN3_dom"/>
</dbReference>
<dbReference type="SUPFAM" id="SSF51445">
    <property type="entry name" value="(Trans)glycosidases"/>
    <property type="match status" value="1"/>
</dbReference>
<proteinExistence type="predicted"/>
<evidence type="ECO:0000313" key="4">
    <source>
        <dbReference type="EMBL" id="MBC6996609.1"/>
    </source>
</evidence>
<accession>A0A923TAL6</accession>
<dbReference type="Pfam" id="PF00942">
    <property type="entry name" value="CBM_3"/>
    <property type="match status" value="2"/>
</dbReference>
<evidence type="ECO:0000313" key="5">
    <source>
        <dbReference type="Proteomes" id="UP000650081"/>
    </source>
</evidence>
<dbReference type="InterPro" id="IPR001956">
    <property type="entry name" value="CBM3"/>
</dbReference>
<dbReference type="GO" id="GO:0030248">
    <property type="term" value="F:cellulose binding"/>
    <property type="evidence" value="ECO:0007669"/>
    <property type="project" value="InterPro"/>
</dbReference>
<dbReference type="Proteomes" id="UP000650081">
    <property type="component" value="Unassembled WGS sequence"/>
</dbReference>
<feature type="domain" description="Fibronectin type-III" evidence="2">
    <location>
        <begin position="1080"/>
        <end position="1168"/>
    </location>
</feature>
<dbReference type="Gene3D" id="3.20.20.80">
    <property type="entry name" value="Glycosidases"/>
    <property type="match status" value="1"/>
</dbReference>
<dbReference type="InterPro" id="IPR036116">
    <property type="entry name" value="FN3_sf"/>
</dbReference>
<dbReference type="SUPFAM" id="SSF49265">
    <property type="entry name" value="Fibronectin type III"/>
    <property type="match status" value="1"/>
</dbReference>
<dbReference type="Pfam" id="PF18989">
    <property type="entry name" value="DUF5722"/>
    <property type="match status" value="1"/>
</dbReference>
<dbReference type="PROSITE" id="PS50853">
    <property type="entry name" value="FN3"/>
    <property type="match status" value="1"/>
</dbReference>
<dbReference type="InterPro" id="IPR036966">
    <property type="entry name" value="CBM3_sf"/>
</dbReference>
<keyword evidence="5" id="KW-1185">Reference proteome</keyword>
<feature type="chain" id="PRO_5037571880" evidence="1">
    <location>
        <begin position="23"/>
        <end position="1569"/>
    </location>
</feature>
<sequence length="1569" mass="172950">MQKLSPFLPLLLMVLLSTCVSAQQIPLVFEATIRNQIGITPQPDGSLLINTLGADPWVRTVPLTQSYDHEQVYVLSFDYESATGLDNLQVFYGLQSAARRVDFGELRPTTNGPRTFKAFMKLEAPIWTEAYDRFRFDFGRFAGQSLTLSNLQLRAATPTEVIPLTLNIDERLGTNATVAADGSVTLTTNSIDPWIATFPFTTAYDPSQTYVLSYRYQGDALDDFRVFFGEPYDPARMALFGPLPSAAAYTAFSGFMPAGDPNWLDGPVNKLRFDFGREAGKTITVSDFYLREPTNAEANAYQPPVVVETVDLELDVNNTSAGLSGTETAPGEYLLNTTGNDPWIRSKTVTALYNIDSSYIISFEYRAPEAYNTLEIFFGPPINATQLLTTEQLPAAAEWTTYVLNPRLYVDNFQTADWTDFRFDFGRQENTTKQIEIRNLKLRKPTPQERLDEENSDKFRSRIVNQQFNAYLASTFPDRVTEVKVDSTQVTIRGELSGGTGPYFLAEINPEDYGFDLETFDHLIPLAETSGSFSVQQPRFAPLADRQKDRLYARWAVVTPNAAGTYTRTSALHWATHIAYAAENNLPEDKATTIKGLDGLTPGTLGNFNDLLDLDIKSMKINLVLNGVFALNPGANTTTYDFNGKTYHINQTFVDNLDARIKICSDNGIKPAFVLLIPISFTNAFLDSIFTHPDARLGLYSMANVTDARGVEHYTMLVDFLSRRYSRPDQLYGRLDQWIIHNEVDAHTSWTHAGEKPAPLYTQIYDRSMRLVHYTIRKHNPTAKVFSSLTKHFASKVGGEAGPNFRSREILTVQGKLMQLEGDYEWGIGWHSYPTNLRNPAVWQDAISATPLSYDAAQITPRNLEVIDGYVRQKSVLYNGRKVRTILLSENGFSSNVSTNPTFTQERQAAAVAYFWKKTNERLSAIENIQYHRWVDNPNEGGLEFGLWTVLPGTIEGFNEKKPSWYVWQAAGTPEEDAVFAPYKAVIGISDWSEIQFAFATETTPYRVLLNVVNCDADLTDVLVSFNGEHRIPQADGTVQFFNVASNVAQPLAISKGGVLLVQDTLAVDADLELAYDLGAVAGLSAVGSSPTTVTLSWTGAAAGAGYVVERSVEGGAYSEIARVDTTVWVDSNVVAANDYAYRVAAELAGGSALSCFSDPVAITAPYIVVDYRNADLNQPGNNKIAPQLRLRNVSDLPVAISELTVRYWFTAENLATLNFFVDYAALGTSAVAGTFTALPEARDGASHYLELGFNTAYQIPANGNTGDIKTRIAKANYSNFAEADDHSYANVGSYVESSSITVYRNGVLIWGAEPAVSAVQAPALRVVHRTTDNANNNSIKPELNLVNDGNVGVDLADVTLRYWFTPEGSAALQYALDYSLLNASLIGGQFVAAGDRPGGSHYFEVGFDPALGQLAARSETGPMKFRFFKQDWPNFSEADDHSYLATGAWLDNAWITAYLGDELVWGEEPDLAPLPRPAPSTATTAPAFSAQVFPNPAREYTDLVWGGDVERFENVHLVGVNGTRHAVTAEIAGQRLRLRFGAGLPAGLYLVGGTVNGEPVVSRVVIRR</sequence>
<reference evidence="4" key="1">
    <citation type="submission" date="2020-08" db="EMBL/GenBank/DDBJ databases">
        <title>Lewinella bacteria from marine environments.</title>
        <authorList>
            <person name="Zhong Y."/>
        </authorList>
    </citation>
    <scope>NUCLEOTIDE SEQUENCE</scope>
    <source>
        <strain evidence="4">KCTC 42187</strain>
    </source>
</reference>
<dbReference type="InterPro" id="IPR017853">
    <property type="entry name" value="GH"/>
</dbReference>
<dbReference type="InterPro" id="IPR013783">
    <property type="entry name" value="Ig-like_fold"/>
</dbReference>
<feature type="signal peptide" evidence="1">
    <location>
        <begin position="1"/>
        <end position="22"/>
    </location>
</feature>
<dbReference type="SMART" id="SM01067">
    <property type="entry name" value="CBM_3"/>
    <property type="match status" value="2"/>
</dbReference>
<evidence type="ECO:0000259" key="3">
    <source>
        <dbReference type="PROSITE" id="PS51172"/>
    </source>
</evidence>